<comment type="caution">
    <text evidence="2">The sequence shown here is derived from an EMBL/GenBank/DDBJ whole genome shotgun (WGS) entry which is preliminary data.</text>
</comment>
<organism evidence="2 3">
    <name type="scientific">Leptospira gomenensis</name>
    <dbReference type="NCBI Taxonomy" id="2484974"/>
    <lineage>
        <taxon>Bacteria</taxon>
        <taxon>Pseudomonadati</taxon>
        <taxon>Spirochaetota</taxon>
        <taxon>Spirochaetia</taxon>
        <taxon>Leptospirales</taxon>
        <taxon>Leptospiraceae</taxon>
        <taxon>Leptospira</taxon>
    </lineage>
</organism>
<name>A0A5F1YT16_9LEPT</name>
<accession>A0A5F1YT16</accession>
<dbReference type="Proteomes" id="UP000298277">
    <property type="component" value="Unassembled WGS sequence"/>
</dbReference>
<dbReference type="EMBL" id="RQFA01000061">
    <property type="protein sequence ID" value="TGK31687.1"/>
    <property type="molecule type" value="Genomic_DNA"/>
</dbReference>
<dbReference type="RefSeq" id="WP_135592002.1">
    <property type="nucleotide sequence ID" value="NZ_RQEZ01000104.1"/>
</dbReference>
<dbReference type="OrthoDB" id="9912130at2"/>
<reference evidence="2" key="1">
    <citation type="journal article" date="2019" name="PLoS Negl. Trop. Dis.">
        <title>Revisiting the worldwide diversity of Leptospira species in the environment.</title>
        <authorList>
            <person name="Vincent A.T."/>
            <person name="Schiettekatte O."/>
            <person name="Bourhy P."/>
            <person name="Veyrier F.J."/>
            <person name="Picardeau M."/>
        </authorList>
    </citation>
    <scope>NUCLEOTIDE SEQUENCE [LARGE SCALE GENOMIC DNA]</scope>
    <source>
        <strain evidence="2">201800299</strain>
    </source>
</reference>
<dbReference type="AlphaFoldDB" id="A0A5F1YT16"/>
<keyword evidence="1" id="KW-1133">Transmembrane helix</keyword>
<keyword evidence="1" id="KW-0472">Membrane</keyword>
<protein>
    <submittedName>
        <fullName evidence="2">Uncharacterized protein</fullName>
    </submittedName>
</protein>
<sequence length="413" mass="46412">MKTTNRSDGKIPKTFRRSSVLNGLITSAKNVSIFLLLASAFLHCGNDKDKAFSEKLGLLAQSATAIDLFRTQNTPRLNVLLRDQNTASNSQMIHSSSSTSPALSNELLEGIYFAGIDIRAFDFLPQSSNTGSTNETEEWDYWEILPSYPYRSLESSDNVLLKGSSVSPNWIPSEQHVPTRDVFELDVISVNLQESGIVYDNAFYSHAEFANGEYHTLRKPLYKYPQWSEIPNHNVSNLYPVLPPRTDPIPGGGSITYSTDTPQVTVLFVRRDLLSSPVSLEVKFNHTIGNFDSIFRSSRTLTDQEERLILSLYRQMYLPNARIPVYLFPWVVLIPFDAPINVSVKGVTNENTQTYSWKDLDISVNMDLSNAIDTTRSDLGLFQPSNVYFNVDQNKVPFGLNLNVSKKNSQNGN</sequence>
<feature type="transmembrane region" description="Helical" evidence="1">
    <location>
        <begin position="20"/>
        <end position="42"/>
    </location>
</feature>
<keyword evidence="3" id="KW-1185">Reference proteome</keyword>
<evidence type="ECO:0000256" key="1">
    <source>
        <dbReference type="SAM" id="Phobius"/>
    </source>
</evidence>
<proteinExistence type="predicted"/>
<keyword evidence="1" id="KW-0812">Transmembrane</keyword>
<gene>
    <name evidence="2" type="ORF">EHQ17_12950</name>
</gene>
<evidence type="ECO:0000313" key="2">
    <source>
        <dbReference type="EMBL" id="TGK31687.1"/>
    </source>
</evidence>
<evidence type="ECO:0000313" key="3">
    <source>
        <dbReference type="Proteomes" id="UP000298277"/>
    </source>
</evidence>